<dbReference type="Proteomes" id="UP000499080">
    <property type="component" value="Unassembled WGS sequence"/>
</dbReference>
<gene>
    <name evidence="2" type="ORF">AVEN_204165_1</name>
</gene>
<protein>
    <submittedName>
        <fullName evidence="2">Uncharacterized protein</fullName>
    </submittedName>
</protein>
<name>A0A4Y2NL68_ARAVE</name>
<reference evidence="2 3" key="1">
    <citation type="journal article" date="2019" name="Sci. Rep.">
        <title>Orb-weaving spider Araneus ventricosus genome elucidates the spidroin gene catalogue.</title>
        <authorList>
            <person name="Kono N."/>
            <person name="Nakamura H."/>
            <person name="Ohtoshi R."/>
            <person name="Moran D.A.P."/>
            <person name="Shinohara A."/>
            <person name="Yoshida Y."/>
            <person name="Fujiwara M."/>
            <person name="Mori M."/>
            <person name="Tomita M."/>
            <person name="Arakawa K."/>
        </authorList>
    </citation>
    <scope>NUCLEOTIDE SEQUENCE [LARGE SCALE GENOMIC DNA]</scope>
</reference>
<evidence type="ECO:0000313" key="2">
    <source>
        <dbReference type="EMBL" id="GBN39594.1"/>
    </source>
</evidence>
<feature type="region of interest" description="Disordered" evidence="1">
    <location>
        <begin position="1"/>
        <end position="36"/>
    </location>
</feature>
<proteinExistence type="predicted"/>
<dbReference type="AlphaFoldDB" id="A0A4Y2NL68"/>
<dbReference type="EMBL" id="BGPR01009375">
    <property type="protein sequence ID" value="GBN39594.1"/>
    <property type="molecule type" value="Genomic_DNA"/>
</dbReference>
<evidence type="ECO:0000313" key="3">
    <source>
        <dbReference type="Proteomes" id="UP000499080"/>
    </source>
</evidence>
<feature type="compositionally biased region" description="Polar residues" evidence="1">
    <location>
        <begin position="9"/>
        <end position="29"/>
    </location>
</feature>
<accession>A0A4Y2NL68</accession>
<comment type="caution">
    <text evidence="2">The sequence shown here is derived from an EMBL/GenBank/DDBJ whole genome shotgun (WGS) entry which is preliminary data.</text>
</comment>
<keyword evidence="3" id="KW-1185">Reference proteome</keyword>
<organism evidence="2 3">
    <name type="scientific">Araneus ventricosus</name>
    <name type="common">Orbweaver spider</name>
    <name type="synonym">Epeira ventricosa</name>
    <dbReference type="NCBI Taxonomy" id="182803"/>
    <lineage>
        <taxon>Eukaryota</taxon>
        <taxon>Metazoa</taxon>
        <taxon>Ecdysozoa</taxon>
        <taxon>Arthropoda</taxon>
        <taxon>Chelicerata</taxon>
        <taxon>Arachnida</taxon>
        <taxon>Araneae</taxon>
        <taxon>Araneomorphae</taxon>
        <taxon>Entelegynae</taxon>
        <taxon>Araneoidea</taxon>
        <taxon>Araneidae</taxon>
        <taxon>Araneus</taxon>
    </lineage>
</organism>
<evidence type="ECO:0000256" key="1">
    <source>
        <dbReference type="SAM" id="MobiDB-lite"/>
    </source>
</evidence>
<sequence length="139" mass="15914">MSEEGRCRSTLSSSSTAFGNQFYSSTRNPCPTKDDSSRSYTETWIKNYNQQPRSNTQFCQEFSRREALIEKKPSIYRKAIRPCPVMSCTKHHESTKDVEMVETGQYDSVPSNSSDFKLVSPKISAKTRSIKTSNKYQDL</sequence>